<dbReference type="EMBL" id="NAJP01000058">
    <property type="protein sequence ID" value="TKA36588.1"/>
    <property type="molecule type" value="Genomic_DNA"/>
</dbReference>
<accession>A0A4U0ULE0</accession>
<dbReference type="STRING" id="329885.A0A4U0ULE0"/>
<gene>
    <name evidence="1" type="ORF">B0A54_11831</name>
</gene>
<dbReference type="AlphaFoldDB" id="A0A4U0ULE0"/>
<organism evidence="1 2">
    <name type="scientific">Friedmanniomyces endolithicus</name>
    <dbReference type="NCBI Taxonomy" id="329885"/>
    <lineage>
        <taxon>Eukaryota</taxon>
        <taxon>Fungi</taxon>
        <taxon>Dikarya</taxon>
        <taxon>Ascomycota</taxon>
        <taxon>Pezizomycotina</taxon>
        <taxon>Dothideomycetes</taxon>
        <taxon>Dothideomycetidae</taxon>
        <taxon>Mycosphaerellales</taxon>
        <taxon>Teratosphaeriaceae</taxon>
        <taxon>Friedmanniomyces</taxon>
    </lineage>
</organism>
<reference evidence="1 2" key="1">
    <citation type="submission" date="2017-03" db="EMBL/GenBank/DDBJ databases">
        <title>Genomes of endolithic fungi from Antarctica.</title>
        <authorList>
            <person name="Coleine C."/>
            <person name="Masonjones S."/>
            <person name="Stajich J.E."/>
        </authorList>
    </citation>
    <scope>NUCLEOTIDE SEQUENCE [LARGE SCALE GENOMIC DNA]</scope>
    <source>
        <strain evidence="1 2">CCFEE 5311</strain>
    </source>
</reference>
<evidence type="ECO:0000313" key="2">
    <source>
        <dbReference type="Proteomes" id="UP000310066"/>
    </source>
</evidence>
<proteinExistence type="predicted"/>
<comment type="caution">
    <text evidence="1">The sequence shown here is derived from an EMBL/GenBank/DDBJ whole genome shotgun (WGS) entry which is preliminary data.</text>
</comment>
<protein>
    <submittedName>
        <fullName evidence="1">Uncharacterized protein</fullName>
    </submittedName>
</protein>
<dbReference type="OrthoDB" id="10016792at2759"/>
<sequence length="951" mass="102996">MTTIITSADNERSIVLSGTYEYQLSSNYIGKPPIQSTYIFANKCVVAAAEVRTREFHLHVGSLSIAAPTVTINSCGENGVTNINANDKSANAASAWPVLVSCLQLDEISKLHIKSRGGDGGGGFVPSDGNSPPGIGGDAGNGADITAWFECLVDTLGDLGEAALASTDAVEQLAMTEEFVEGAKTLTSPGEVDGISWLLNVKVDPEAADWDASSHTNMPPVLNVKSMLKMLPNLINSVRRPSTSWINVWPDYVAKDYRGGTPGKGSWCRNSHGDIHTGADGAPGEDGSLVHNRMHTAAIRASNECFIHPDQVALTLRDVENDYFIGSKQSLDTAQTTLKTLQARLAFSAELVPEDNLYKAYLSKEGAVLSVVRGANSMVPTSVLGIASSLDLSNRYMTRLGLGVDFYRHQLTWVPRGSYDVFEATLQQALADFQSIESDYEDYAQMAADNKQQRDQVGIGKNAAGQGLKLATSDLTTLAVELAESADHIAVMQGEIPIKRKAVDDELDRIVSDIKSSFKFSFKDLLSAVSTMCFSPSLAIGAAQGVIQTATLLNGSAIQVKNDAGDAVSKDYVVEKVYALKAGLDGLQEHIELSADDPTLTTDDPNGNKLLGNEKDIMDLINQYRGVLGDEVDKFKNMFDDYVAFVLQRNNEVIHYNALITLYLEARNKQGSCRDTINMLGTQEASALNTNIPALAATIKANYMHHTSQVLEQLYNTQRALSFWSLSLGTADFGQLRDAGFPSPGLAARLKAMNDDIAADLVRAVDAFGMGRLTFGSTSENPDGEPVRIQLSEFQLKALKTPPQGSSTEYAVSIQIATASKDTSRMTNPFAMDGYDIRVSKVRVYLVGVQTADNDVRVVMQHLGTETIVTPTNDLMPFKHDRLHLAFHYNSSTSKILTDGNIGRDDEEKKYALPGPFAMWRIGVPTASNIDLDMLGVTKATIEFSGYYRSF</sequence>
<dbReference type="Proteomes" id="UP000310066">
    <property type="component" value="Unassembled WGS sequence"/>
</dbReference>
<evidence type="ECO:0000313" key="1">
    <source>
        <dbReference type="EMBL" id="TKA36588.1"/>
    </source>
</evidence>
<name>A0A4U0ULE0_9PEZI</name>